<sequence>MGGSEISSVLDDVRFVIILYSGGRGDGGVRTQQDSRGRGDDGRAVPLHRAGGVPASHRVVPELRRHHHHVLRGGQRCSLLCQLRSRGHPAHPSGFLLQELRGHHRQPALVPEPPGVRHSCEERRGHQSAVPGAGAGVQRLGAAGAHPTAGRAAARRLGGHPRRLGTHHGQFSFTISAPTVMEHL</sequence>
<reference evidence="2 3" key="1">
    <citation type="submission" date="2021-06" db="EMBL/GenBank/DDBJ databases">
        <title>A haploid diamondback moth (Plutella xylostella L.) genome assembly resolves 31 chromosomes and identifies a diamide resistance mutation.</title>
        <authorList>
            <person name="Ward C.M."/>
            <person name="Perry K.D."/>
            <person name="Baker G."/>
            <person name="Powis K."/>
            <person name="Heckel D.G."/>
            <person name="Baxter S.W."/>
        </authorList>
    </citation>
    <scope>NUCLEOTIDE SEQUENCE [LARGE SCALE GENOMIC DNA]</scope>
    <source>
        <strain evidence="2 3">LV</strain>
        <tissue evidence="2">Single pupa</tissue>
    </source>
</reference>
<organism evidence="2 3">
    <name type="scientific">Plutella xylostella</name>
    <name type="common">Diamondback moth</name>
    <name type="synonym">Plutella maculipennis</name>
    <dbReference type="NCBI Taxonomy" id="51655"/>
    <lineage>
        <taxon>Eukaryota</taxon>
        <taxon>Metazoa</taxon>
        <taxon>Ecdysozoa</taxon>
        <taxon>Arthropoda</taxon>
        <taxon>Hexapoda</taxon>
        <taxon>Insecta</taxon>
        <taxon>Pterygota</taxon>
        <taxon>Neoptera</taxon>
        <taxon>Endopterygota</taxon>
        <taxon>Lepidoptera</taxon>
        <taxon>Glossata</taxon>
        <taxon>Ditrysia</taxon>
        <taxon>Yponomeutoidea</taxon>
        <taxon>Plutellidae</taxon>
        <taxon>Plutella</taxon>
    </lineage>
</organism>
<feature type="region of interest" description="Disordered" evidence="1">
    <location>
        <begin position="114"/>
        <end position="134"/>
    </location>
</feature>
<feature type="region of interest" description="Disordered" evidence="1">
    <location>
        <begin position="26"/>
        <end position="49"/>
    </location>
</feature>
<protein>
    <submittedName>
        <fullName evidence="2">Uncharacterized protein</fullName>
    </submittedName>
</protein>
<evidence type="ECO:0000256" key="1">
    <source>
        <dbReference type="SAM" id="MobiDB-lite"/>
    </source>
</evidence>
<comment type="caution">
    <text evidence="2">The sequence shown here is derived from an EMBL/GenBank/DDBJ whole genome shotgun (WGS) entry which is preliminary data.</text>
</comment>
<gene>
    <name evidence="2" type="ORF">JYU34_003787</name>
</gene>
<evidence type="ECO:0000313" key="3">
    <source>
        <dbReference type="Proteomes" id="UP000823941"/>
    </source>
</evidence>
<dbReference type="Proteomes" id="UP000823941">
    <property type="component" value="Chromosome 5"/>
</dbReference>
<proteinExistence type="predicted"/>
<name>A0ABQ7R0Z4_PLUXY</name>
<dbReference type="EMBL" id="JAHIBW010000005">
    <property type="protein sequence ID" value="KAG7310947.1"/>
    <property type="molecule type" value="Genomic_DNA"/>
</dbReference>
<keyword evidence="3" id="KW-1185">Reference proteome</keyword>
<evidence type="ECO:0000313" key="2">
    <source>
        <dbReference type="EMBL" id="KAG7310947.1"/>
    </source>
</evidence>
<accession>A0ABQ7R0Z4</accession>
<feature type="compositionally biased region" description="Basic and acidic residues" evidence="1">
    <location>
        <begin position="33"/>
        <end position="43"/>
    </location>
</feature>